<organism evidence="3 4">
    <name type="scientific">Flagellimonas taeanensis</name>
    <dbReference type="NCBI Taxonomy" id="1005926"/>
    <lineage>
        <taxon>Bacteria</taxon>
        <taxon>Pseudomonadati</taxon>
        <taxon>Bacteroidota</taxon>
        <taxon>Flavobacteriia</taxon>
        <taxon>Flavobacteriales</taxon>
        <taxon>Flavobacteriaceae</taxon>
        <taxon>Flagellimonas</taxon>
    </lineage>
</organism>
<dbReference type="InterPro" id="IPR016181">
    <property type="entry name" value="Acyl_CoA_acyltransferase"/>
</dbReference>
<dbReference type="RefSeq" id="WP_072879102.1">
    <property type="nucleotide sequence ID" value="NZ_FOKU01000007.1"/>
</dbReference>
<dbReference type="OrthoDB" id="1422531at2"/>
<evidence type="ECO:0000313" key="2">
    <source>
        <dbReference type="EMBL" id="SFC21498.1"/>
    </source>
</evidence>
<accession>A0A1M6V160</accession>
<evidence type="ECO:0000313" key="4">
    <source>
        <dbReference type="Proteomes" id="UP000184031"/>
    </source>
</evidence>
<comment type="caution">
    <text evidence="3">The sequence shown here is derived from an EMBL/GenBank/DDBJ whole genome shotgun (WGS) entry which is preliminary data.</text>
</comment>
<dbReference type="Pfam" id="PF13480">
    <property type="entry name" value="Acetyltransf_6"/>
    <property type="match status" value="1"/>
</dbReference>
<evidence type="ECO:0000313" key="5">
    <source>
        <dbReference type="Proteomes" id="UP000198940"/>
    </source>
</evidence>
<dbReference type="Gene3D" id="3.40.630.30">
    <property type="match status" value="1"/>
</dbReference>
<reference evidence="3 4" key="1">
    <citation type="submission" date="2016-11" db="EMBL/GenBank/DDBJ databases">
        <authorList>
            <person name="Varghese N."/>
            <person name="Submissions S."/>
        </authorList>
    </citation>
    <scope>NUCLEOTIDE SEQUENCE [LARGE SCALE GENOMIC DNA]</scope>
    <source>
        <strain evidence="3 4">CGMCC 1.12174</strain>
        <strain evidence="2 5">DSM 26351</strain>
    </source>
</reference>
<dbReference type="SUPFAM" id="SSF55729">
    <property type="entry name" value="Acyl-CoA N-acyltransferases (Nat)"/>
    <property type="match status" value="1"/>
</dbReference>
<dbReference type="EMBL" id="FOKU01000007">
    <property type="protein sequence ID" value="SFC21498.1"/>
    <property type="molecule type" value="Genomic_DNA"/>
</dbReference>
<keyword evidence="5" id="KW-1185">Reference proteome</keyword>
<dbReference type="EMBL" id="FRAT01000004">
    <property type="protein sequence ID" value="SHK75180.1"/>
    <property type="molecule type" value="Genomic_DNA"/>
</dbReference>
<gene>
    <name evidence="2" type="ORF">SAMN04487891_107149</name>
    <name evidence="3" type="ORF">SAMN05216293_1856</name>
</gene>
<protein>
    <submittedName>
        <fullName evidence="3">Acetyltransferase (GNAT) domain-containing protein</fullName>
    </submittedName>
</protein>
<sequence length="334" mass="39486">MKFSSPYQNKTFKSIWFKHFQPEGVVLAQEFITGVEFCKSRTALLWTNVGGTNTKGVSYGVNPKGDLGPLKNKVLLIHDVPDLQAPDARSIHGLRFKKVPQYPGFLCDFGACTSLEDYMARQISKRTGSKLRNYRNRLHREHKVDYRMVWGDISFEEYETLFEQFHSLLLKRFEDKQIVNNNLDPSEWQFYRAVTFPMLKDKEAGMFVTYIEGRPVAITLLNFSGNRAFDVIRVFDIAFSKYRIGTLSLMEQIAWCIGNKFKILDFSKGFYEYKKQWSNSSYMFDYHIWYDSRNLKSNLLARTLALKFILKFWARKYNLQETVHKIRYRFRRKS</sequence>
<name>A0A1M6V160_9FLAO</name>
<feature type="domain" description="BioF2-like acetyltransferase" evidence="1">
    <location>
        <begin position="129"/>
        <end position="275"/>
    </location>
</feature>
<evidence type="ECO:0000259" key="1">
    <source>
        <dbReference type="Pfam" id="PF13480"/>
    </source>
</evidence>
<dbReference type="Proteomes" id="UP000184031">
    <property type="component" value="Unassembled WGS sequence"/>
</dbReference>
<evidence type="ECO:0000313" key="3">
    <source>
        <dbReference type="EMBL" id="SHK75180.1"/>
    </source>
</evidence>
<proteinExistence type="predicted"/>
<dbReference type="AlphaFoldDB" id="A0A1M6V160"/>
<dbReference type="Proteomes" id="UP000198940">
    <property type="component" value="Unassembled WGS sequence"/>
</dbReference>
<dbReference type="InterPro" id="IPR038740">
    <property type="entry name" value="BioF2-like_GNAT_dom"/>
</dbReference>
<dbReference type="STRING" id="1055723.SAMN05216293_1856"/>